<feature type="domain" description="AMP-dependent synthetase/ligase" evidence="6">
    <location>
        <begin position="57"/>
        <end position="417"/>
    </location>
</feature>
<reference evidence="9" key="1">
    <citation type="journal article" date="2019" name="Int. J. Syst. Evol. Microbiol.">
        <title>The Global Catalogue of Microorganisms (GCM) 10K type strain sequencing project: providing services to taxonomists for standard genome sequencing and annotation.</title>
        <authorList>
            <consortium name="The Broad Institute Genomics Platform"/>
            <consortium name="The Broad Institute Genome Sequencing Center for Infectious Disease"/>
            <person name="Wu L."/>
            <person name="Ma J."/>
        </authorList>
    </citation>
    <scope>NUCLEOTIDE SEQUENCE [LARGE SCALE GENOMIC DNA]</scope>
    <source>
        <strain evidence="9">PCU 266</strain>
    </source>
</reference>
<keyword evidence="2" id="KW-0436">Ligase</keyword>
<dbReference type="Gene3D" id="3.30.300.30">
    <property type="match status" value="1"/>
</dbReference>
<keyword evidence="4" id="KW-0067">ATP-binding</keyword>
<dbReference type="Pfam" id="PF00501">
    <property type="entry name" value="AMP-binding"/>
    <property type="match status" value="1"/>
</dbReference>
<dbReference type="InterPro" id="IPR025110">
    <property type="entry name" value="AMP-bd_C"/>
</dbReference>
<dbReference type="Proteomes" id="UP001596160">
    <property type="component" value="Unassembled WGS sequence"/>
</dbReference>
<dbReference type="InterPro" id="IPR042099">
    <property type="entry name" value="ANL_N_sf"/>
</dbReference>
<organism evidence="8 9">
    <name type="scientific">Streptomyces amakusaensis</name>
    <dbReference type="NCBI Taxonomy" id="67271"/>
    <lineage>
        <taxon>Bacteria</taxon>
        <taxon>Bacillati</taxon>
        <taxon>Actinomycetota</taxon>
        <taxon>Actinomycetes</taxon>
        <taxon>Kitasatosporales</taxon>
        <taxon>Streptomycetaceae</taxon>
        <taxon>Streptomyces</taxon>
    </lineage>
</organism>
<evidence type="ECO:0000256" key="2">
    <source>
        <dbReference type="ARBA" id="ARBA00022598"/>
    </source>
</evidence>
<comment type="similarity">
    <text evidence="1">Belongs to the ATP-dependent AMP-binding enzyme family.</text>
</comment>
<dbReference type="PANTHER" id="PTHR43605:SF10">
    <property type="entry name" value="ACYL-COA SYNTHETASE MEDIUM CHAIN FAMILY MEMBER 3"/>
    <property type="match status" value="1"/>
</dbReference>
<evidence type="ECO:0000256" key="5">
    <source>
        <dbReference type="SAM" id="MobiDB-lite"/>
    </source>
</evidence>
<name>A0ABW0AKS0_9ACTN</name>
<keyword evidence="3" id="KW-0547">Nucleotide-binding</keyword>
<dbReference type="Pfam" id="PF13193">
    <property type="entry name" value="AMP-binding_C"/>
    <property type="match status" value="1"/>
</dbReference>
<comment type="caution">
    <text evidence="8">The sequence shown here is derived from an EMBL/GenBank/DDBJ whole genome shotgun (WGS) entry which is preliminary data.</text>
</comment>
<gene>
    <name evidence="8" type="ORF">ACFPRH_15050</name>
</gene>
<evidence type="ECO:0000256" key="1">
    <source>
        <dbReference type="ARBA" id="ARBA00006432"/>
    </source>
</evidence>
<evidence type="ECO:0000256" key="4">
    <source>
        <dbReference type="ARBA" id="ARBA00022840"/>
    </source>
</evidence>
<feature type="domain" description="AMP-binding enzyme C-terminal" evidence="7">
    <location>
        <begin position="468"/>
        <end position="545"/>
    </location>
</feature>
<dbReference type="Gene3D" id="3.40.50.12780">
    <property type="entry name" value="N-terminal domain of ligase-like"/>
    <property type="match status" value="1"/>
</dbReference>
<dbReference type="PANTHER" id="PTHR43605">
    <property type="entry name" value="ACYL-COENZYME A SYNTHETASE"/>
    <property type="match status" value="1"/>
</dbReference>
<dbReference type="SUPFAM" id="SSF56801">
    <property type="entry name" value="Acetyl-CoA synthetase-like"/>
    <property type="match status" value="1"/>
</dbReference>
<protein>
    <submittedName>
        <fullName evidence="8">AMP-binding protein</fullName>
    </submittedName>
</protein>
<dbReference type="InterPro" id="IPR000873">
    <property type="entry name" value="AMP-dep_synth/lig_dom"/>
</dbReference>
<dbReference type="RefSeq" id="WP_344474206.1">
    <property type="nucleotide sequence ID" value="NZ_BAAASB010000004.1"/>
</dbReference>
<evidence type="ECO:0000259" key="7">
    <source>
        <dbReference type="Pfam" id="PF13193"/>
    </source>
</evidence>
<accession>A0ABW0AKS0</accession>
<dbReference type="InterPro" id="IPR045851">
    <property type="entry name" value="AMP-bd_C_sf"/>
</dbReference>
<evidence type="ECO:0000259" key="6">
    <source>
        <dbReference type="Pfam" id="PF00501"/>
    </source>
</evidence>
<feature type="region of interest" description="Disordered" evidence="5">
    <location>
        <begin position="542"/>
        <end position="566"/>
    </location>
</feature>
<dbReference type="EMBL" id="JBHSKP010000008">
    <property type="protein sequence ID" value="MFC5153054.1"/>
    <property type="molecule type" value="Genomic_DNA"/>
</dbReference>
<dbReference type="InterPro" id="IPR051087">
    <property type="entry name" value="Mitochondrial_ACSM"/>
</dbReference>
<evidence type="ECO:0000313" key="8">
    <source>
        <dbReference type="EMBL" id="MFC5153054.1"/>
    </source>
</evidence>
<sequence>MNAPPPGPTAAFRAARDTLLRHRTDPAAAHREFRWPRPARFNWALDWFDAVAADPARRDRTALRLVHGPRLADDTTLTWAGLSRRSARLANRLRGLGVRRGDPVLLLLDNQEALWETMLAAVKLGAVLVPTYITATAAELEDRVERAGVRCVVADAGLIDRLGQWRPDVPLAIAVPAAGPPWKPYEDHGTASADFRPDGPTDARDPLLRYFTSGTTSRPKLVEHTHTSYPIGHLTGMYWNGLLPGDAHLNVSAPGWAKHAWSSFFTPWNAEAAVVALDSAASARPETVLDVLRTRAITSFCAPPTVWRALLAAGPGPRPPALREAVSAGEPLDAGLLHSFRRAWGIAVREGYGQTETTARLGWTPGADPVPDHVGHPLPGCDALLTDPGTGREVPDGTPGELCLDLAERPVGLMRGYADDPARTAGAFADGRYRTGDLMVRSPGGPLRCLGRTDDRFNSSGHLLSPRELEAVVLRCPAVREAAVVPVPDPAGRQVPKAYIVLAPGASPGAAADAVFALLRAELPEEKRIRALEFRASLPRTPSGKVRRAALRNAAPGPGHRPRPDR</sequence>
<evidence type="ECO:0000256" key="3">
    <source>
        <dbReference type="ARBA" id="ARBA00022741"/>
    </source>
</evidence>
<evidence type="ECO:0000313" key="9">
    <source>
        <dbReference type="Proteomes" id="UP001596160"/>
    </source>
</evidence>
<proteinExistence type="inferred from homology"/>
<keyword evidence="9" id="KW-1185">Reference proteome</keyword>